<evidence type="ECO:0000256" key="3">
    <source>
        <dbReference type="ARBA" id="ARBA00022692"/>
    </source>
</evidence>
<feature type="transmembrane region" description="Helical" evidence="6">
    <location>
        <begin position="410"/>
        <end position="429"/>
    </location>
</feature>
<keyword evidence="2" id="KW-0813">Transport</keyword>
<evidence type="ECO:0000256" key="4">
    <source>
        <dbReference type="ARBA" id="ARBA00022989"/>
    </source>
</evidence>
<evidence type="ECO:0000256" key="6">
    <source>
        <dbReference type="SAM" id="Phobius"/>
    </source>
</evidence>
<proteinExistence type="predicted"/>
<feature type="transmembrane region" description="Helical" evidence="6">
    <location>
        <begin position="186"/>
        <end position="205"/>
    </location>
</feature>
<feature type="transmembrane region" description="Helical" evidence="6">
    <location>
        <begin position="342"/>
        <end position="365"/>
    </location>
</feature>
<feature type="transmembrane region" description="Helical" evidence="6">
    <location>
        <begin position="58"/>
        <end position="79"/>
    </location>
</feature>
<evidence type="ECO:0000256" key="2">
    <source>
        <dbReference type="ARBA" id="ARBA00022448"/>
    </source>
</evidence>
<protein>
    <recommendedName>
        <fullName evidence="7">Major facilitator superfamily (MFS) profile domain-containing protein</fullName>
    </recommendedName>
</protein>
<feature type="transmembrane region" description="Helical" evidence="6">
    <location>
        <begin position="282"/>
        <end position="302"/>
    </location>
</feature>
<dbReference type="EMBL" id="UINC01001655">
    <property type="protein sequence ID" value="SUZ85871.1"/>
    <property type="molecule type" value="Genomic_DNA"/>
</dbReference>
<feature type="transmembrane region" description="Helical" evidence="6">
    <location>
        <begin position="91"/>
        <end position="111"/>
    </location>
</feature>
<feature type="transmembrane region" description="Helical" evidence="6">
    <location>
        <begin position="20"/>
        <end position="46"/>
    </location>
</feature>
<feature type="transmembrane region" description="Helical" evidence="6">
    <location>
        <begin position="314"/>
        <end position="336"/>
    </location>
</feature>
<dbReference type="Gene3D" id="1.20.1250.20">
    <property type="entry name" value="MFS general substrate transporter like domains"/>
    <property type="match status" value="2"/>
</dbReference>
<comment type="subcellular location">
    <subcellularLocation>
        <location evidence="1">Membrane</location>
        <topology evidence="1">Multi-pass membrane protein</topology>
    </subcellularLocation>
</comment>
<keyword evidence="4 6" id="KW-1133">Transmembrane helix</keyword>
<dbReference type="InterPro" id="IPR004752">
    <property type="entry name" value="AmpG_permease/AT-1"/>
</dbReference>
<evidence type="ECO:0000256" key="5">
    <source>
        <dbReference type="ARBA" id="ARBA00023136"/>
    </source>
</evidence>
<dbReference type="AlphaFoldDB" id="A0A381R2B8"/>
<sequence>MANFIATPRLRPLALTDRRWLRFTAFTSYYFAQGVPIGLFSIAIPAALAEQGRTVAEVLWLAGWVNLPWALKLIVGPFMDRFRYLPMGNRRPWVMLAQTGLVASFVGMALFEPTLGGSLVPIAVCGIVINSFAASQDVAVDGMAIDVLPSNERGRANALMGFGQAAGFACYGALCTRLIHSIGIEGAALFCAASVGLILIVVAVVRERPGEKMMPWGSGQASAKHGLADRHIAQIGSDIFRVLLLPMSLLLMLVEFLNRFRDGIALGVFPVFGVQEIGLSDIQYADFSFWMTLGAAVLGALLGPSIDRFGARRFLLIALFGAAICHVVVGLLETLWTSMPFMVTLAVVNAAFGQLVFVTTIAIFMTICWSKVSATQFAIYMAMANLSRSIGSWVFASVDEFLDLGYRESFFVMAGLLIVAALLLTRFNASSHADRVEQLDSDREVVNL</sequence>
<organism evidence="8">
    <name type="scientific">marine metagenome</name>
    <dbReference type="NCBI Taxonomy" id="408172"/>
    <lineage>
        <taxon>unclassified sequences</taxon>
        <taxon>metagenomes</taxon>
        <taxon>ecological metagenomes</taxon>
    </lineage>
</organism>
<evidence type="ECO:0000259" key="7">
    <source>
        <dbReference type="PROSITE" id="PS50850"/>
    </source>
</evidence>
<dbReference type="InterPro" id="IPR020846">
    <property type="entry name" value="MFS_dom"/>
</dbReference>
<accession>A0A381R2B8</accession>
<dbReference type="GO" id="GO:0022857">
    <property type="term" value="F:transmembrane transporter activity"/>
    <property type="evidence" value="ECO:0007669"/>
    <property type="project" value="InterPro"/>
</dbReference>
<dbReference type="InterPro" id="IPR036259">
    <property type="entry name" value="MFS_trans_sf"/>
</dbReference>
<feature type="transmembrane region" description="Helical" evidence="6">
    <location>
        <begin position="239"/>
        <end position="257"/>
    </location>
</feature>
<dbReference type="PROSITE" id="PS50850">
    <property type="entry name" value="MFS"/>
    <property type="match status" value="1"/>
</dbReference>
<dbReference type="PANTHER" id="PTHR12778:SF10">
    <property type="entry name" value="MAJOR FACILITATOR SUPERFAMILY DOMAIN-CONTAINING PROTEIN 3"/>
    <property type="match status" value="1"/>
</dbReference>
<keyword evidence="5 6" id="KW-0472">Membrane</keyword>
<dbReference type="Pfam" id="PF07690">
    <property type="entry name" value="MFS_1"/>
    <property type="match status" value="1"/>
</dbReference>
<dbReference type="SUPFAM" id="SSF103473">
    <property type="entry name" value="MFS general substrate transporter"/>
    <property type="match status" value="1"/>
</dbReference>
<evidence type="ECO:0000313" key="8">
    <source>
        <dbReference type="EMBL" id="SUZ85871.1"/>
    </source>
</evidence>
<reference evidence="8" key="1">
    <citation type="submission" date="2018-05" db="EMBL/GenBank/DDBJ databases">
        <authorList>
            <person name="Lanie J.A."/>
            <person name="Ng W.-L."/>
            <person name="Kazmierczak K.M."/>
            <person name="Andrzejewski T.M."/>
            <person name="Davidsen T.M."/>
            <person name="Wayne K.J."/>
            <person name="Tettelin H."/>
            <person name="Glass J.I."/>
            <person name="Rusch D."/>
            <person name="Podicherti R."/>
            <person name="Tsui H.-C.T."/>
            <person name="Winkler M.E."/>
        </authorList>
    </citation>
    <scope>NUCLEOTIDE SEQUENCE</scope>
</reference>
<dbReference type="PANTHER" id="PTHR12778">
    <property type="entry name" value="SOLUTE CARRIER FAMILY 33 ACETYL-COA TRANSPORTER -RELATED"/>
    <property type="match status" value="1"/>
</dbReference>
<evidence type="ECO:0000256" key="1">
    <source>
        <dbReference type="ARBA" id="ARBA00004141"/>
    </source>
</evidence>
<keyword evidence="3 6" id="KW-0812">Transmembrane</keyword>
<dbReference type="GO" id="GO:0016020">
    <property type="term" value="C:membrane"/>
    <property type="evidence" value="ECO:0007669"/>
    <property type="project" value="UniProtKB-SubCell"/>
</dbReference>
<feature type="transmembrane region" description="Helical" evidence="6">
    <location>
        <begin position="377"/>
        <end position="398"/>
    </location>
</feature>
<feature type="domain" description="Major facilitator superfamily (MFS) profile" evidence="7">
    <location>
        <begin position="247"/>
        <end position="448"/>
    </location>
</feature>
<name>A0A381R2B8_9ZZZZ</name>
<dbReference type="InterPro" id="IPR011701">
    <property type="entry name" value="MFS"/>
</dbReference>
<gene>
    <name evidence="8" type="ORF">METZ01_LOCUS38725</name>
</gene>